<sequence length="360" mass="41523">MPKLFISYSHSDHGVARRVESYFQKIGFEVLRDESILSPGDSIAETLIDNLLKSDGCILLLSKESLESSWVDYEVNNSLVQLLSKNRSYQIFPLIIEKGIAPTNFPSLSSFMWGNLTVPSEDEVWFGKIANSCLKKLNLKKIPSKKLNAAAAELARNNEYDRITRIFRSAYMKDIDELKKSTEMINEAILSQNHILTPNMIAFKESHVEYEIYVMTKHLRNDTDESEIRDSVTKNLKKGIRYTYFVFNKDIVMRNLKKYLEHHVGKMGCSEDNFNFYILPEYQVMTSSEVVIYDPMDPDNRWGYFQVRYGKASDINSIDLFYEISDNDIDEIVTGIRSGLSSGAYAKFDTRKITYKRQTG</sequence>
<evidence type="ECO:0000313" key="2">
    <source>
        <dbReference type="EMBL" id="VFJ60857.1"/>
    </source>
</evidence>
<reference evidence="2" key="1">
    <citation type="submission" date="2019-02" db="EMBL/GenBank/DDBJ databases">
        <authorList>
            <person name="Gruber-Vodicka R. H."/>
            <person name="Seah K. B. B."/>
        </authorList>
    </citation>
    <scope>NUCLEOTIDE SEQUENCE</scope>
    <source>
        <strain evidence="2">BECK_DK161</strain>
    </source>
</reference>
<dbReference type="InterPro" id="IPR000157">
    <property type="entry name" value="TIR_dom"/>
</dbReference>
<name>A0A450T3J3_9GAMM</name>
<protein>
    <submittedName>
        <fullName evidence="2">TIR domain-containing protein</fullName>
    </submittedName>
</protein>
<dbReference type="GO" id="GO:0007165">
    <property type="term" value="P:signal transduction"/>
    <property type="evidence" value="ECO:0007669"/>
    <property type="project" value="InterPro"/>
</dbReference>
<gene>
    <name evidence="2" type="ORF">BECKDK2373C_GA0170839_10859</name>
</gene>
<organism evidence="2">
    <name type="scientific">Candidatus Kentrum sp. DK</name>
    <dbReference type="NCBI Taxonomy" id="2126562"/>
    <lineage>
        <taxon>Bacteria</taxon>
        <taxon>Pseudomonadati</taxon>
        <taxon>Pseudomonadota</taxon>
        <taxon>Gammaproteobacteria</taxon>
        <taxon>Candidatus Kentrum</taxon>
    </lineage>
</organism>
<dbReference type="EMBL" id="CAADEY010000085">
    <property type="protein sequence ID" value="VFJ60857.1"/>
    <property type="molecule type" value="Genomic_DNA"/>
</dbReference>
<dbReference type="InterPro" id="IPR035897">
    <property type="entry name" value="Toll_tir_struct_dom_sf"/>
</dbReference>
<evidence type="ECO:0000259" key="1">
    <source>
        <dbReference type="PROSITE" id="PS50104"/>
    </source>
</evidence>
<dbReference type="Gene3D" id="3.40.50.10140">
    <property type="entry name" value="Toll/interleukin-1 receptor homology (TIR) domain"/>
    <property type="match status" value="1"/>
</dbReference>
<proteinExistence type="predicted"/>
<feature type="domain" description="TIR" evidence="1">
    <location>
        <begin position="1"/>
        <end position="134"/>
    </location>
</feature>
<dbReference type="PROSITE" id="PS50104">
    <property type="entry name" value="TIR"/>
    <property type="match status" value="1"/>
</dbReference>
<dbReference type="AlphaFoldDB" id="A0A450T3J3"/>
<accession>A0A450T3J3</accession>
<dbReference type="SUPFAM" id="SSF52200">
    <property type="entry name" value="Toll/Interleukin receptor TIR domain"/>
    <property type="match status" value="1"/>
</dbReference>
<dbReference type="SMART" id="SM00255">
    <property type="entry name" value="TIR"/>
    <property type="match status" value="1"/>
</dbReference>
<dbReference type="Pfam" id="PF13676">
    <property type="entry name" value="TIR_2"/>
    <property type="match status" value="1"/>
</dbReference>